<dbReference type="GO" id="GO:0005634">
    <property type="term" value="C:nucleus"/>
    <property type="evidence" value="ECO:0007669"/>
    <property type="project" value="UniProtKB-SubCell"/>
</dbReference>
<dbReference type="GO" id="GO:0000785">
    <property type="term" value="C:chromatin"/>
    <property type="evidence" value="ECO:0007669"/>
    <property type="project" value="TreeGrafter"/>
</dbReference>
<dbReference type="KEGG" id="caua:113078255"/>
<reference evidence="8" key="1">
    <citation type="submission" date="2025-08" db="UniProtKB">
        <authorList>
            <consortium name="RefSeq"/>
        </authorList>
    </citation>
    <scope>IDENTIFICATION</scope>
    <source>
        <strain evidence="8">Wakin</strain>
        <tissue evidence="8">Muscle</tissue>
    </source>
</reference>
<evidence type="ECO:0000256" key="5">
    <source>
        <dbReference type="ARBA" id="ARBA00023242"/>
    </source>
</evidence>
<dbReference type="AlphaFoldDB" id="A0A6P6NCW7"/>
<accession>A0A6P6NCW7</accession>
<gene>
    <name evidence="8" type="primary">LOC113078255</name>
</gene>
<evidence type="ECO:0000313" key="7">
    <source>
        <dbReference type="Proteomes" id="UP000515129"/>
    </source>
</evidence>
<dbReference type="InterPro" id="IPR051098">
    <property type="entry name" value="NeuroDiff_E-box_TFs"/>
</dbReference>
<name>A0A6P6NCW7_CARAU</name>
<evidence type="ECO:0000256" key="3">
    <source>
        <dbReference type="ARBA" id="ARBA00023125"/>
    </source>
</evidence>
<dbReference type="OrthoDB" id="10034090at2759"/>
<dbReference type="GO" id="GO:0000981">
    <property type="term" value="F:DNA-binding transcription factor activity, RNA polymerase II-specific"/>
    <property type="evidence" value="ECO:0007669"/>
    <property type="project" value="TreeGrafter"/>
</dbReference>
<keyword evidence="2" id="KW-0805">Transcription regulation</keyword>
<evidence type="ECO:0000256" key="4">
    <source>
        <dbReference type="ARBA" id="ARBA00023163"/>
    </source>
</evidence>
<feature type="region of interest" description="Disordered" evidence="6">
    <location>
        <begin position="144"/>
        <end position="170"/>
    </location>
</feature>
<keyword evidence="4" id="KW-0804">Transcription</keyword>
<organism evidence="7 8">
    <name type="scientific">Carassius auratus</name>
    <name type="common">Goldfish</name>
    <dbReference type="NCBI Taxonomy" id="7957"/>
    <lineage>
        <taxon>Eukaryota</taxon>
        <taxon>Metazoa</taxon>
        <taxon>Chordata</taxon>
        <taxon>Craniata</taxon>
        <taxon>Vertebrata</taxon>
        <taxon>Euteleostomi</taxon>
        <taxon>Actinopterygii</taxon>
        <taxon>Neopterygii</taxon>
        <taxon>Teleostei</taxon>
        <taxon>Ostariophysi</taxon>
        <taxon>Cypriniformes</taxon>
        <taxon>Cyprinidae</taxon>
        <taxon>Cyprininae</taxon>
        <taxon>Carassius</taxon>
    </lineage>
</organism>
<feature type="compositionally biased region" description="Polar residues" evidence="6">
    <location>
        <begin position="36"/>
        <end position="48"/>
    </location>
</feature>
<evidence type="ECO:0000256" key="2">
    <source>
        <dbReference type="ARBA" id="ARBA00023015"/>
    </source>
</evidence>
<keyword evidence="3" id="KW-0238">DNA-binding</keyword>
<sequence length="170" mass="18636">MNEPHQRMATVGTDKELSDLLDFSAMFAPPVANGKNRPTTLASSQFSGSGMEERSSPWAAGEQNSPSFNQNYGEGSHYNEHDGLSSPFLGTGVSGKNERGPYSSFGGPAWVPALRHRHAFFRCHVSIRTEARLTVLSVIPQQPPETPLRWKHGTPTKKDQEATRTAIISE</sequence>
<dbReference type="GO" id="GO:0000978">
    <property type="term" value="F:RNA polymerase II cis-regulatory region sequence-specific DNA binding"/>
    <property type="evidence" value="ECO:0007669"/>
    <property type="project" value="TreeGrafter"/>
</dbReference>
<keyword evidence="7" id="KW-1185">Reference proteome</keyword>
<evidence type="ECO:0000256" key="6">
    <source>
        <dbReference type="SAM" id="MobiDB-lite"/>
    </source>
</evidence>
<comment type="subcellular location">
    <subcellularLocation>
        <location evidence="1">Nucleus</location>
    </subcellularLocation>
</comment>
<dbReference type="PANTHER" id="PTHR11793">
    <property type="entry name" value="BASIC HELIX-LOOP-HELIX TRANSCRIPTION FACTOR"/>
    <property type="match status" value="1"/>
</dbReference>
<keyword evidence="5" id="KW-0539">Nucleus</keyword>
<evidence type="ECO:0000313" key="8">
    <source>
        <dbReference type="RefSeq" id="XP_026106363.1"/>
    </source>
</evidence>
<evidence type="ECO:0000256" key="1">
    <source>
        <dbReference type="ARBA" id="ARBA00004123"/>
    </source>
</evidence>
<dbReference type="Proteomes" id="UP000515129">
    <property type="component" value="Unplaced"/>
</dbReference>
<protein>
    <submittedName>
        <fullName evidence="8">Transcription factor E2-alpha-like isoform X1</fullName>
    </submittedName>
</protein>
<dbReference type="PANTHER" id="PTHR11793:SF7">
    <property type="entry name" value="TRANSCRIPTION FACTOR E2-ALPHA"/>
    <property type="match status" value="1"/>
</dbReference>
<dbReference type="GO" id="GO:0005667">
    <property type="term" value="C:transcription regulator complex"/>
    <property type="evidence" value="ECO:0007669"/>
    <property type="project" value="TreeGrafter"/>
</dbReference>
<feature type="region of interest" description="Disordered" evidence="6">
    <location>
        <begin position="29"/>
        <end position="100"/>
    </location>
</feature>
<proteinExistence type="predicted"/>
<feature type="compositionally biased region" description="Polar residues" evidence="6">
    <location>
        <begin position="62"/>
        <end position="73"/>
    </location>
</feature>
<dbReference type="GeneID" id="113078255"/>
<dbReference type="RefSeq" id="XP_026106363.1">
    <property type="nucleotide sequence ID" value="XM_026250578.1"/>
</dbReference>